<dbReference type="EMBL" id="CAEZTN010000001">
    <property type="protein sequence ID" value="CAB4560820.1"/>
    <property type="molecule type" value="Genomic_DNA"/>
</dbReference>
<gene>
    <name evidence="1" type="ORF">UFOPK1689_00004</name>
</gene>
<evidence type="ECO:0000313" key="1">
    <source>
        <dbReference type="EMBL" id="CAB4560820.1"/>
    </source>
</evidence>
<organism evidence="1">
    <name type="scientific">freshwater metagenome</name>
    <dbReference type="NCBI Taxonomy" id="449393"/>
    <lineage>
        <taxon>unclassified sequences</taxon>
        <taxon>metagenomes</taxon>
        <taxon>ecological metagenomes</taxon>
    </lineage>
</organism>
<protein>
    <submittedName>
        <fullName evidence="1">Unannotated protein</fullName>
    </submittedName>
</protein>
<proteinExistence type="predicted"/>
<accession>A0A6J6D9Z4</accession>
<sequence>MENNSNGDSLSNTTDVNPENLVAEVRAELTEIDAMDVSDHADRFEQLHNKLNSALSSIDGM</sequence>
<name>A0A6J6D9Z4_9ZZZZ</name>
<reference evidence="1" key="1">
    <citation type="submission" date="2020-05" db="EMBL/GenBank/DDBJ databases">
        <authorList>
            <person name="Chiriac C."/>
            <person name="Salcher M."/>
            <person name="Ghai R."/>
            <person name="Kavagutti S V."/>
        </authorList>
    </citation>
    <scope>NUCLEOTIDE SEQUENCE</scope>
</reference>
<dbReference type="AlphaFoldDB" id="A0A6J6D9Z4"/>